<keyword evidence="2" id="KW-1185">Reference proteome</keyword>
<proteinExistence type="predicted"/>
<gene>
    <name evidence="1" type="ORF">JTE90_021851</name>
</gene>
<dbReference type="AlphaFoldDB" id="A0AAV6V199"/>
<dbReference type="EMBL" id="JAFNEN010000217">
    <property type="protein sequence ID" value="KAG8189346.1"/>
    <property type="molecule type" value="Genomic_DNA"/>
</dbReference>
<evidence type="ECO:0000313" key="1">
    <source>
        <dbReference type="EMBL" id="KAG8189346.1"/>
    </source>
</evidence>
<dbReference type="Proteomes" id="UP000827092">
    <property type="component" value="Unassembled WGS sequence"/>
</dbReference>
<sequence>MPRGRSIEPPVNPFTFDLSVGNLRVKQSPQNTNPFCQKGSFINAVQRATCYATADGPKGWPFPTKGRGLCAGLFVHM</sequence>
<accession>A0AAV6V199</accession>
<reference evidence="1 2" key="1">
    <citation type="journal article" date="2022" name="Nat. Ecol. Evol.">
        <title>A masculinizing supergene underlies an exaggerated male reproductive morph in a spider.</title>
        <authorList>
            <person name="Hendrickx F."/>
            <person name="De Corte Z."/>
            <person name="Sonet G."/>
            <person name="Van Belleghem S.M."/>
            <person name="Kostlbacher S."/>
            <person name="Vangestel C."/>
        </authorList>
    </citation>
    <scope>NUCLEOTIDE SEQUENCE [LARGE SCALE GENOMIC DNA]</scope>
    <source>
        <strain evidence="1">W744_W776</strain>
    </source>
</reference>
<protein>
    <submittedName>
        <fullName evidence="1">Uncharacterized protein</fullName>
    </submittedName>
</protein>
<evidence type="ECO:0000313" key="2">
    <source>
        <dbReference type="Proteomes" id="UP000827092"/>
    </source>
</evidence>
<comment type="caution">
    <text evidence="1">The sequence shown here is derived from an EMBL/GenBank/DDBJ whole genome shotgun (WGS) entry which is preliminary data.</text>
</comment>
<name>A0AAV6V199_9ARAC</name>
<organism evidence="1 2">
    <name type="scientific">Oedothorax gibbosus</name>
    <dbReference type="NCBI Taxonomy" id="931172"/>
    <lineage>
        <taxon>Eukaryota</taxon>
        <taxon>Metazoa</taxon>
        <taxon>Ecdysozoa</taxon>
        <taxon>Arthropoda</taxon>
        <taxon>Chelicerata</taxon>
        <taxon>Arachnida</taxon>
        <taxon>Araneae</taxon>
        <taxon>Araneomorphae</taxon>
        <taxon>Entelegynae</taxon>
        <taxon>Araneoidea</taxon>
        <taxon>Linyphiidae</taxon>
        <taxon>Erigoninae</taxon>
        <taxon>Oedothorax</taxon>
    </lineage>
</organism>